<gene>
    <name evidence="2" type="ORF">GCM10010840_33290</name>
</gene>
<feature type="region of interest" description="Disordered" evidence="1">
    <location>
        <begin position="46"/>
        <end position="71"/>
    </location>
</feature>
<evidence type="ECO:0000313" key="2">
    <source>
        <dbReference type="EMBL" id="GGL92478.1"/>
    </source>
</evidence>
<comment type="caution">
    <text evidence="2">The sequence shown here is derived from an EMBL/GenBank/DDBJ whole genome shotgun (WGS) entry which is preliminary data.</text>
</comment>
<reference evidence="3" key="1">
    <citation type="journal article" date="2019" name="Int. J. Syst. Evol. Microbiol.">
        <title>The Global Catalogue of Microorganisms (GCM) 10K type strain sequencing project: providing services to taxonomists for standard genome sequencing and annotation.</title>
        <authorList>
            <consortium name="The Broad Institute Genomics Platform"/>
            <consortium name="The Broad Institute Genome Sequencing Center for Infectious Disease"/>
            <person name="Wu L."/>
            <person name="Ma J."/>
        </authorList>
    </citation>
    <scope>NUCLEOTIDE SEQUENCE [LARGE SCALE GENOMIC DNA]</scope>
    <source>
        <strain evidence="3">JCM 15442</strain>
    </source>
</reference>
<evidence type="ECO:0000313" key="3">
    <source>
        <dbReference type="Proteomes" id="UP000639973"/>
    </source>
</evidence>
<organism evidence="2 3">
    <name type="scientific">Deinococcus aerolatus</name>
    <dbReference type="NCBI Taxonomy" id="522487"/>
    <lineage>
        <taxon>Bacteria</taxon>
        <taxon>Thermotogati</taxon>
        <taxon>Deinococcota</taxon>
        <taxon>Deinococci</taxon>
        <taxon>Deinococcales</taxon>
        <taxon>Deinococcaceae</taxon>
        <taxon>Deinococcus</taxon>
    </lineage>
</organism>
<proteinExistence type="predicted"/>
<feature type="compositionally biased region" description="Low complexity" evidence="1">
    <location>
        <begin position="46"/>
        <end position="58"/>
    </location>
</feature>
<dbReference type="Proteomes" id="UP000639973">
    <property type="component" value="Unassembled WGS sequence"/>
</dbReference>
<keyword evidence="3" id="KW-1185">Reference proteome</keyword>
<protein>
    <submittedName>
        <fullName evidence="2">Uncharacterized protein</fullName>
    </submittedName>
</protein>
<name>A0ABQ2GFJ4_9DEIO</name>
<dbReference type="EMBL" id="BMOL01000023">
    <property type="protein sequence ID" value="GGL92478.1"/>
    <property type="molecule type" value="Genomic_DNA"/>
</dbReference>
<sequence length="71" mass="7657">MGAAFAYTPFRFSMAALPVPGILPGLAREAFQQRVAGAVYHPQVRRSGVAQQGAQQQSRPRLISADLDPYA</sequence>
<accession>A0ABQ2GFJ4</accession>
<evidence type="ECO:0000256" key="1">
    <source>
        <dbReference type="SAM" id="MobiDB-lite"/>
    </source>
</evidence>